<dbReference type="EMBL" id="JAAMPC010001633">
    <property type="protein sequence ID" value="KAG2238176.1"/>
    <property type="molecule type" value="Genomic_DNA"/>
</dbReference>
<dbReference type="GO" id="GO:0005840">
    <property type="term" value="C:ribosome"/>
    <property type="evidence" value="ECO:0007669"/>
    <property type="project" value="UniProtKB-KW"/>
</dbReference>
<evidence type="ECO:0000259" key="14">
    <source>
        <dbReference type="Pfam" id="PF03719"/>
    </source>
</evidence>
<dbReference type="GO" id="GO:1990904">
    <property type="term" value="C:ribonucleoprotein complex"/>
    <property type="evidence" value="ECO:0007669"/>
    <property type="project" value="UniProtKB-KW"/>
</dbReference>
<comment type="subcellular location">
    <subcellularLocation>
        <location evidence="1">Secreted</location>
        <location evidence="1">Cell wall</location>
    </subcellularLocation>
</comment>
<dbReference type="InterPro" id="IPR020568">
    <property type="entry name" value="Ribosomal_Su5_D2-typ_SF"/>
</dbReference>
<sequence length="554" mass="59051">MAERGGERGAGDRGGFGRGFGGGRGDRGGRGGPRGRGNRRGGRPAEEEKWTPVTKLGRLVKEGKIQKLEQIYLHSLPVKEYQIIDLLVGPTLKDEVMKIMPVQKQTRAVLKGGGHGDQRGIILAKLSVIPVVGNKIGKPHTVPCKVTGKCGSVTVRMVPAPRGAGIVAARVPKKVLQFAGIDDVFTSSRGSTKTLGNFVKGVKLQEVALMDMIIILMECSNPAFVNAWKKACSSSGAVNLLVPEGKTYFLKSIRLNGPCKSILTVQIFGTLSASQKRSDYKDITKWITFDGLNSLSVDGGATGTVNGNGETWWQNSCKRNEAKVCLHDYILYMQALTFYSSKNLRVNNLRVRNAQQIQISIEKCSNVQVSNVEVTAPADSPNTDGIHITNSQNIQVSKTVIGTGDDCISIETGSQNVNINDLTCGPGHGISIGSLGDDNSKAFVSGVTVDGAKLSGTDNGLRIKTYQGGSGTASDIIFQNIQMDNTSAVQVKNVVYRNISGTSASDIAITLNCSKNYPCQGIVLDKVNIKGGKGSCSNANVMDKGIVFPQCKST</sequence>
<dbReference type="InterPro" id="IPR000743">
    <property type="entry name" value="Glyco_hydro_28"/>
</dbReference>
<dbReference type="GO" id="GO:0005975">
    <property type="term" value="P:carbohydrate metabolic process"/>
    <property type="evidence" value="ECO:0007669"/>
    <property type="project" value="InterPro"/>
</dbReference>
<feature type="region of interest" description="Disordered" evidence="13">
    <location>
        <begin position="1"/>
        <end position="50"/>
    </location>
</feature>
<feature type="compositionally biased region" description="Basic and acidic residues" evidence="13">
    <location>
        <begin position="1"/>
        <end position="11"/>
    </location>
</feature>
<dbReference type="Pfam" id="PF03719">
    <property type="entry name" value="Ribosomal_S5_C"/>
    <property type="match status" value="1"/>
</dbReference>
<dbReference type="Gene3D" id="2.160.20.10">
    <property type="entry name" value="Single-stranded right-handed beta-helix, Pectin lyase-like"/>
    <property type="match status" value="1"/>
</dbReference>
<dbReference type="SUPFAM" id="SSF54211">
    <property type="entry name" value="Ribosomal protein S5 domain 2-like"/>
    <property type="match status" value="1"/>
</dbReference>
<keyword evidence="4" id="KW-0134">Cell wall</keyword>
<dbReference type="Gene3D" id="3.30.230.10">
    <property type="match status" value="1"/>
</dbReference>
<feature type="compositionally biased region" description="Gly residues" evidence="13">
    <location>
        <begin position="12"/>
        <end position="23"/>
    </location>
</feature>
<dbReference type="InterPro" id="IPR011050">
    <property type="entry name" value="Pectin_lyase_fold/virulence"/>
</dbReference>
<evidence type="ECO:0000256" key="4">
    <source>
        <dbReference type="ARBA" id="ARBA00022512"/>
    </source>
</evidence>
<dbReference type="SMART" id="SM00710">
    <property type="entry name" value="PbH1"/>
    <property type="match status" value="5"/>
</dbReference>
<keyword evidence="9 12" id="KW-0326">Glycosidase</keyword>
<dbReference type="PANTHER" id="PTHR31375">
    <property type="match status" value="1"/>
</dbReference>
<dbReference type="InterPro" id="IPR005324">
    <property type="entry name" value="Ribosomal_uS5_C"/>
</dbReference>
<dbReference type="Pfam" id="PF00295">
    <property type="entry name" value="Glyco_hydro_28"/>
    <property type="match status" value="1"/>
</dbReference>
<evidence type="ECO:0000256" key="3">
    <source>
        <dbReference type="ARBA" id="ARBA00008945"/>
    </source>
</evidence>
<keyword evidence="5" id="KW-0964">Secreted</keyword>
<protein>
    <recommendedName>
        <fullName evidence="14">Small ribosomal subunit protein uS5 C-terminal domain-containing protein</fullName>
    </recommendedName>
</protein>
<evidence type="ECO:0000256" key="9">
    <source>
        <dbReference type="ARBA" id="ARBA00023295"/>
    </source>
</evidence>
<feature type="active site" evidence="11">
    <location>
        <position position="428"/>
    </location>
</feature>
<evidence type="ECO:0000256" key="12">
    <source>
        <dbReference type="RuleBase" id="RU361169"/>
    </source>
</evidence>
<dbReference type="AlphaFoldDB" id="A0A8X7TF95"/>
<evidence type="ECO:0000256" key="10">
    <source>
        <dbReference type="ARBA" id="ARBA00023316"/>
    </source>
</evidence>
<comment type="caution">
    <text evidence="15">The sequence shown here is derived from an EMBL/GenBank/DDBJ whole genome shotgun (WGS) entry which is preliminary data.</text>
</comment>
<accession>A0A8X7TF95</accession>
<dbReference type="InterPro" id="IPR014721">
    <property type="entry name" value="Ribsml_uS5_D2-typ_fold_subgr"/>
</dbReference>
<dbReference type="GO" id="GO:0006412">
    <property type="term" value="P:translation"/>
    <property type="evidence" value="ECO:0007669"/>
    <property type="project" value="InterPro"/>
</dbReference>
<comment type="similarity">
    <text evidence="2 12">Belongs to the glycosyl hydrolase 28 family.</text>
</comment>
<keyword evidence="7" id="KW-0689">Ribosomal protein</keyword>
<evidence type="ECO:0000256" key="6">
    <source>
        <dbReference type="ARBA" id="ARBA00022801"/>
    </source>
</evidence>
<keyword evidence="16" id="KW-1185">Reference proteome</keyword>
<keyword evidence="10" id="KW-0961">Cell wall biogenesis/degradation</keyword>
<keyword evidence="6 12" id="KW-0378">Hydrolase</keyword>
<evidence type="ECO:0000256" key="1">
    <source>
        <dbReference type="ARBA" id="ARBA00004191"/>
    </source>
</evidence>
<evidence type="ECO:0000256" key="7">
    <source>
        <dbReference type="ARBA" id="ARBA00022980"/>
    </source>
</evidence>
<evidence type="ECO:0000313" key="16">
    <source>
        <dbReference type="Proteomes" id="UP000886595"/>
    </source>
</evidence>
<evidence type="ECO:0000256" key="13">
    <source>
        <dbReference type="SAM" id="MobiDB-lite"/>
    </source>
</evidence>
<dbReference type="SUPFAM" id="SSF51126">
    <property type="entry name" value="Pectin lyase-like"/>
    <property type="match status" value="1"/>
</dbReference>
<evidence type="ECO:0000256" key="11">
    <source>
        <dbReference type="PROSITE-ProRule" id="PRU10052"/>
    </source>
</evidence>
<dbReference type="InterPro" id="IPR006626">
    <property type="entry name" value="PbH1"/>
</dbReference>
<evidence type="ECO:0000313" key="15">
    <source>
        <dbReference type="EMBL" id="KAG2238176.1"/>
    </source>
</evidence>
<dbReference type="InterPro" id="IPR012334">
    <property type="entry name" value="Pectin_lyas_fold"/>
</dbReference>
<dbReference type="Gene3D" id="3.30.160.20">
    <property type="match status" value="1"/>
</dbReference>
<dbReference type="OrthoDB" id="187139at2759"/>
<feature type="domain" description="Small ribosomal subunit protein uS5 C-terminal" evidence="14">
    <location>
        <begin position="148"/>
        <end position="202"/>
    </location>
</feature>
<dbReference type="GO" id="GO:0003735">
    <property type="term" value="F:structural constituent of ribosome"/>
    <property type="evidence" value="ECO:0007669"/>
    <property type="project" value="InterPro"/>
</dbReference>
<comment type="similarity">
    <text evidence="3">Belongs to the universal ribosomal protein uS5 family.</text>
</comment>
<dbReference type="PROSITE" id="PS00502">
    <property type="entry name" value="POLYGALACTURONASE"/>
    <property type="match status" value="1"/>
</dbReference>
<dbReference type="GO" id="GO:0071555">
    <property type="term" value="P:cell wall organization"/>
    <property type="evidence" value="ECO:0007669"/>
    <property type="project" value="UniProtKB-KW"/>
</dbReference>
<evidence type="ECO:0000256" key="2">
    <source>
        <dbReference type="ARBA" id="ARBA00008834"/>
    </source>
</evidence>
<keyword evidence="8" id="KW-0687">Ribonucleoprotein</keyword>
<evidence type="ECO:0000256" key="8">
    <source>
        <dbReference type="ARBA" id="ARBA00023274"/>
    </source>
</evidence>
<dbReference type="FunFam" id="3.30.230.10:FF:000004">
    <property type="entry name" value="40S ribosomal protein S2"/>
    <property type="match status" value="1"/>
</dbReference>
<organism evidence="15 16">
    <name type="scientific">Brassica carinata</name>
    <name type="common">Ethiopian mustard</name>
    <name type="synonym">Abyssinian cabbage</name>
    <dbReference type="NCBI Taxonomy" id="52824"/>
    <lineage>
        <taxon>Eukaryota</taxon>
        <taxon>Viridiplantae</taxon>
        <taxon>Streptophyta</taxon>
        <taxon>Embryophyta</taxon>
        <taxon>Tracheophyta</taxon>
        <taxon>Spermatophyta</taxon>
        <taxon>Magnoliopsida</taxon>
        <taxon>eudicotyledons</taxon>
        <taxon>Gunneridae</taxon>
        <taxon>Pentapetalae</taxon>
        <taxon>rosids</taxon>
        <taxon>malvids</taxon>
        <taxon>Brassicales</taxon>
        <taxon>Brassicaceae</taxon>
        <taxon>Brassiceae</taxon>
        <taxon>Brassica</taxon>
    </lineage>
</organism>
<dbReference type="Proteomes" id="UP000886595">
    <property type="component" value="Unassembled WGS sequence"/>
</dbReference>
<proteinExistence type="inferred from homology"/>
<evidence type="ECO:0000256" key="5">
    <source>
        <dbReference type="ARBA" id="ARBA00022525"/>
    </source>
</evidence>
<name>A0A8X7TF95_BRACI</name>
<gene>
    <name evidence="15" type="ORF">Bca52824_092592</name>
</gene>
<reference evidence="15 16" key="1">
    <citation type="submission" date="2020-02" db="EMBL/GenBank/DDBJ databases">
        <authorList>
            <person name="Ma Q."/>
            <person name="Huang Y."/>
            <person name="Song X."/>
            <person name="Pei D."/>
        </authorList>
    </citation>
    <scope>NUCLEOTIDE SEQUENCE [LARGE SCALE GENOMIC DNA]</scope>
    <source>
        <strain evidence="15">Sxm20200214</strain>
        <tissue evidence="15">Leaf</tissue>
    </source>
</reference>
<dbReference type="GO" id="GO:0004650">
    <property type="term" value="F:polygalacturonase activity"/>
    <property type="evidence" value="ECO:0007669"/>
    <property type="project" value="InterPro"/>
</dbReference>